<comment type="catalytic activity">
    <reaction evidence="6">
        <text>acetate + ATP = acetyl phosphate + ADP</text>
        <dbReference type="Rhea" id="RHEA:11352"/>
        <dbReference type="ChEBI" id="CHEBI:22191"/>
        <dbReference type="ChEBI" id="CHEBI:30089"/>
        <dbReference type="ChEBI" id="CHEBI:30616"/>
        <dbReference type="ChEBI" id="CHEBI:456216"/>
        <dbReference type="EC" id="2.7.2.1"/>
    </reaction>
</comment>
<keyword evidence="5 6" id="KW-0067">ATP-binding</keyword>
<dbReference type="EMBL" id="JAFREM010000033">
    <property type="protein sequence ID" value="MBO1308417.1"/>
    <property type="molecule type" value="Genomic_DNA"/>
</dbReference>
<dbReference type="Gene3D" id="3.30.420.40">
    <property type="match status" value="2"/>
</dbReference>
<organism evidence="8 9">
    <name type="scientific">Candidatus Enterococcus moelleringii</name>
    <dbReference type="NCBI Taxonomy" id="2815325"/>
    <lineage>
        <taxon>Bacteria</taxon>
        <taxon>Bacillati</taxon>
        <taxon>Bacillota</taxon>
        <taxon>Bacilli</taxon>
        <taxon>Lactobacillales</taxon>
        <taxon>Enterococcaceae</taxon>
        <taxon>Enterococcus</taxon>
    </lineage>
</organism>
<feature type="binding site" evidence="6">
    <location>
        <position position="16"/>
    </location>
    <ligand>
        <name>ATP</name>
        <dbReference type="ChEBI" id="CHEBI:30616"/>
    </ligand>
</feature>
<dbReference type="PROSITE" id="PS01075">
    <property type="entry name" value="ACETATE_KINASE_1"/>
    <property type="match status" value="1"/>
</dbReference>
<evidence type="ECO:0000256" key="3">
    <source>
        <dbReference type="ARBA" id="ARBA00022741"/>
    </source>
</evidence>
<comment type="function">
    <text evidence="6">Catalyzes the formation of acetyl phosphate from acetate and ATP. Can also catalyze the reverse reaction.</text>
</comment>
<dbReference type="PROSITE" id="PS01076">
    <property type="entry name" value="ACETATE_KINASE_2"/>
    <property type="match status" value="1"/>
</dbReference>
<feature type="binding site" evidence="6">
    <location>
        <begin position="283"/>
        <end position="285"/>
    </location>
    <ligand>
        <name>ATP</name>
        <dbReference type="ChEBI" id="CHEBI:30616"/>
    </ligand>
</feature>
<keyword evidence="2 6" id="KW-0808">Transferase</keyword>
<feature type="site" description="Transition state stabilizer" evidence="6">
    <location>
        <position position="241"/>
    </location>
</feature>
<feature type="binding site" evidence="6">
    <location>
        <position position="9"/>
    </location>
    <ligand>
        <name>Mg(2+)</name>
        <dbReference type="ChEBI" id="CHEBI:18420"/>
    </ligand>
</feature>
<comment type="cofactor">
    <cofactor evidence="6">
        <name>Mg(2+)</name>
        <dbReference type="ChEBI" id="CHEBI:18420"/>
    </cofactor>
    <cofactor evidence="6">
        <name>Mn(2+)</name>
        <dbReference type="ChEBI" id="CHEBI:29035"/>
    </cofactor>
    <text evidence="6">Mg(2+). Can also accept Mn(2+).</text>
</comment>
<evidence type="ECO:0000256" key="1">
    <source>
        <dbReference type="ARBA" id="ARBA00008748"/>
    </source>
</evidence>
<name>A0ABS3LFK0_9ENTE</name>
<accession>A0ABS3LFK0</accession>
<evidence type="ECO:0000313" key="9">
    <source>
        <dbReference type="Proteomes" id="UP000664601"/>
    </source>
</evidence>
<evidence type="ECO:0000256" key="6">
    <source>
        <dbReference type="HAMAP-Rule" id="MF_00020"/>
    </source>
</evidence>
<keyword evidence="4 6" id="KW-0418">Kinase</keyword>
<feature type="site" description="Transition state stabilizer" evidence="6">
    <location>
        <position position="180"/>
    </location>
</feature>
<feature type="binding site" evidence="6">
    <location>
        <position position="382"/>
    </location>
    <ligand>
        <name>Mg(2+)</name>
        <dbReference type="ChEBI" id="CHEBI:18420"/>
    </ligand>
</feature>
<protein>
    <recommendedName>
        <fullName evidence="6">Acetate kinase</fullName>
        <ecNumber evidence="6">2.7.2.1</ecNumber>
    </recommendedName>
    <alternativeName>
        <fullName evidence="6">Acetokinase</fullName>
    </alternativeName>
</protein>
<reference evidence="8 9" key="1">
    <citation type="submission" date="2021-03" db="EMBL/GenBank/DDBJ databases">
        <title>Enterococcal diversity collection.</title>
        <authorList>
            <person name="Gilmore M.S."/>
            <person name="Schwartzman J."/>
            <person name="Van Tyne D."/>
            <person name="Martin M."/>
            <person name="Earl A.M."/>
            <person name="Manson A.L."/>
            <person name="Straub T."/>
            <person name="Salamzade R."/>
            <person name="Saavedra J."/>
            <person name="Lebreton F."/>
            <person name="Prichula J."/>
            <person name="Schaufler K."/>
            <person name="Gaca A."/>
            <person name="Sgardioli B."/>
            <person name="Wagenaar J."/>
            <person name="Strong T."/>
        </authorList>
    </citation>
    <scope>NUCLEOTIDE SEQUENCE [LARGE SCALE GENOMIC DNA]</scope>
    <source>
        <strain evidence="8 9">669A</strain>
    </source>
</reference>
<dbReference type="PIRSF" id="PIRSF000722">
    <property type="entry name" value="Acetate_prop_kin"/>
    <property type="match status" value="1"/>
</dbReference>
<feature type="binding site" evidence="6">
    <location>
        <position position="91"/>
    </location>
    <ligand>
        <name>substrate</name>
    </ligand>
</feature>
<evidence type="ECO:0000256" key="2">
    <source>
        <dbReference type="ARBA" id="ARBA00022679"/>
    </source>
</evidence>
<dbReference type="NCBIfam" id="TIGR00016">
    <property type="entry name" value="ackA"/>
    <property type="match status" value="1"/>
</dbReference>
<dbReference type="Proteomes" id="UP000664601">
    <property type="component" value="Unassembled WGS sequence"/>
</dbReference>
<dbReference type="Pfam" id="PF00871">
    <property type="entry name" value="Acetate_kinase"/>
    <property type="match status" value="1"/>
</dbReference>
<keyword evidence="9" id="KW-1185">Reference proteome</keyword>
<keyword evidence="6" id="KW-0460">Magnesium</keyword>
<dbReference type="PANTHER" id="PTHR21060">
    <property type="entry name" value="ACETATE KINASE"/>
    <property type="match status" value="1"/>
</dbReference>
<keyword evidence="6" id="KW-0963">Cytoplasm</keyword>
<proteinExistence type="inferred from homology"/>
<gene>
    <name evidence="6" type="primary">ackA</name>
    <name evidence="8" type="ORF">JZO70_19735</name>
</gene>
<dbReference type="SUPFAM" id="SSF53067">
    <property type="entry name" value="Actin-like ATPase domain"/>
    <property type="match status" value="2"/>
</dbReference>
<dbReference type="RefSeq" id="WP_207675412.1">
    <property type="nucleotide sequence ID" value="NZ_JAFREM010000033.1"/>
</dbReference>
<dbReference type="InterPro" id="IPR004372">
    <property type="entry name" value="Ac/propionate_kinase"/>
</dbReference>
<comment type="subcellular location">
    <subcellularLocation>
        <location evidence="6">Cytoplasm</location>
    </subcellularLocation>
</comment>
<dbReference type="InterPro" id="IPR043129">
    <property type="entry name" value="ATPase_NBD"/>
</dbReference>
<dbReference type="PRINTS" id="PR00471">
    <property type="entry name" value="ACETATEKNASE"/>
</dbReference>
<dbReference type="PANTHER" id="PTHR21060:SF15">
    <property type="entry name" value="ACETATE KINASE-RELATED"/>
    <property type="match status" value="1"/>
</dbReference>
<evidence type="ECO:0000256" key="7">
    <source>
        <dbReference type="RuleBase" id="RU003835"/>
    </source>
</evidence>
<feature type="binding site" evidence="6">
    <location>
        <begin position="331"/>
        <end position="335"/>
    </location>
    <ligand>
        <name>ATP</name>
        <dbReference type="ChEBI" id="CHEBI:30616"/>
    </ligand>
</feature>
<comment type="subunit">
    <text evidence="6">Homodimer.</text>
</comment>
<keyword evidence="6" id="KW-0479">Metal-binding</keyword>
<feature type="binding site" evidence="6">
    <location>
        <begin position="208"/>
        <end position="212"/>
    </location>
    <ligand>
        <name>ATP</name>
        <dbReference type="ChEBI" id="CHEBI:30616"/>
    </ligand>
</feature>
<comment type="caution">
    <text evidence="8">The sequence shown here is derived from an EMBL/GenBank/DDBJ whole genome shotgun (WGS) entry which is preliminary data.</text>
</comment>
<evidence type="ECO:0000313" key="8">
    <source>
        <dbReference type="EMBL" id="MBO1308417.1"/>
    </source>
</evidence>
<sequence length="395" mass="43354">MPNKIMSINAGSSSLKFQLFEMPEEKLLVKGLFERLGGNDEAIFGYSTDSAKESTQLSISSHKEAVDFLLKFLIDKNILETLEELKGVGHRVAHGGEEFPKSCVIGIQEEQGIDKLCQLAPLHNPVNLVGIRAFKKALPDTPQVAVFDTSFHQTMPAKNYVYPIPYTYYEEEGIRKYGFHGTSHQFVAQEATKELGEKLTDLKIVSCHLGNGASICAIKNGQSFDTSMGFTPLAGLMMGTRCGDIDPSILTYLMKNKKMDADALEAMMNQQSGFLGVSGASNDSRDILKRASEGDTQSQLALDIFTNRVKTTIGAYAAEMGGIDVLIFTAGIGENAEKVREMCCSELDFLGIKLDAERNKSGDLFIQQDGKPVYVMVIPTNEELKIAQDTFELAK</sequence>
<dbReference type="InterPro" id="IPR000890">
    <property type="entry name" value="Aliphatic_acid_kin_short-chain"/>
</dbReference>
<evidence type="ECO:0000256" key="4">
    <source>
        <dbReference type="ARBA" id="ARBA00022777"/>
    </source>
</evidence>
<evidence type="ECO:0000256" key="5">
    <source>
        <dbReference type="ARBA" id="ARBA00022840"/>
    </source>
</evidence>
<dbReference type="InterPro" id="IPR023865">
    <property type="entry name" value="Aliphatic_acid_kinase_CS"/>
</dbReference>
<feature type="active site" description="Proton donor/acceptor" evidence="6">
    <location>
        <position position="148"/>
    </location>
</feature>
<comment type="pathway">
    <text evidence="6">Metabolic intermediate biosynthesis; acetyl-CoA biosynthesis; acetyl-CoA from acetate: step 1/2.</text>
</comment>
<dbReference type="HAMAP" id="MF_00020">
    <property type="entry name" value="Acetate_kinase"/>
    <property type="match status" value="1"/>
</dbReference>
<dbReference type="GO" id="GO:0016301">
    <property type="term" value="F:kinase activity"/>
    <property type="evidence" value="ECO:0007669"/>
    <property type="project" value="UniProtKB-KW"/>
</dbReference>
<keyword evidence="3 6" id="KW-0547">Nucleotide-binding</keyword>
<dbReference type="EC" id="2.7.2.1" evidence="6"/>
<dbReference type="CDD" id="cd24010">
    <property type="entry name" value="ASKHA_NBD_AcK_PK"/>
    <property type="match status" value="1"/>
</dbReference>
<comment type="similarity">
    <text evidence="1 6 7">Belongs to the acetokinase family.</text>
</comment>